<accession>A0A8S1HKE0</accession>
<gene>
    <name evidence="1" type="ORF">CAUJ_LOCUS11386</name>
</gene>
<dbReference type="EMBL" id="CAJGYM010000055">
    <property type="protein sequence ID" value="CAD6195467.1"/>
    <property type="molecule type" value="Genomic_DNA"/>
</dbReference>
<dbReference type="AlphaFoldDB" id="A0A8S1HKE0"/>
<sequence length="73" mass="8486">MEIQRQLQIVQKDVWTHKNWKQKSRLEKKSTDYRNINVKSIAMTINLPSLLEMATTTSNMIHGGRRAINCEAS</sequence>
<proteinExistence type="predicted"/>
<keyword evidence="2" id="KW-1185">Reference proteome</keyword>
<protein>
    <submittedName>
        <fullName evidence="1">Uncharacterized protein</fullName>
    </submittedName>
</protein>
<evidence type="ECO:0000313" key="1">
    <source>
        <dbReference type="EMBL" id="CAD6195467.1"/>
    </source>
</evidence>
<dbReference type="Proteomes" id="UP000835052">
    <property type="component" value="Unassembled WGS sequence"/>
</dbReference>
<evidence type="ECO:0000313" key="2">
    <source>
        <dbReference type="Proteomes" id="UP000835052"/>
    </source>
</evidence>
<comment type="caution">
    <text evidence="1">The sequence shown here is derived from an EMBL/GenBank/DDBJ whole genome shotgun (WGS) entry which is preliminary data.</text>
</comment>
<organism evidence="1 2">
    <name type="scientific">Caenorhabditis auriculariae</name>
    <dbReference type="NCBI Taxonomy" id="2777116"/>
    <lineage>
        <taxon>Eukaryota</taxon>
        <taxon>Metazoa</taxon>
        <taxon>Ecdysozoa</taxon>
        <taxon>Nematoda</taxon>
        <taxon>Chromadorea</taxon>
        <taxon>Rhabditida</taxon>
        <taxon>Rhabditina</taxon>
        <taxon>Rhabditomorpha</taxon>
        <taxon>Rhabditoidea</taxon>
        <taxon>Rhabditidae</taxon>
        <taxon>Peloderinae</taxon>
        <taxon>Caenorhabditis</taxon>
    </lineage>
</organism>
<reference evidence="1" key="1">
    <citation type="submission" date="2020-10" db="EMBL/GenBank/DDBJ databases">
        <authorList>
            <person name="Kikuchi T."/>
        </authorList>
    </citation>
    <scope>NUCLEOTIDE SEQUENCE</scope>
    <source>
        <strain evidence="1">NKZ352</strain>
    </source>
</reference>
<name>A0A8S1HKE0_9PELO</name>